<dbReference type="Proteomes" id="UP000807504">
    <property type="component" value="Unassembled WGS sequence"/>
</dbReference>
<keyword evidence="3" id="KW-1185">Reference proteome</keyword>
<name>A0A8T0F945_ARGBR</name>
<gene>
    <name evidence="2" type="ORF">HNY73_008540</name>
</gene>
<evidence type="ECO:0000256" key="1">
    <source>
        <dbReference type="SAM" id="MobiDB-lite"/>
    </source>
</evidence>
<organism evidence="2 3">
    <name type="scientific">Argiope bruennichi</name>
    <name type="common">Wasp spider</name>
    <name type="synonym">Aranea bruennichi</name>
    <dbReference type="NCBI Taxonomy" id="94029"/>
    <lineage>
        <taxon>Eukaryota</taxon>
        <taxon>Metazoa</taxon>
        <taxon>Ecdysozoa</taxon>
        <taxon>Arthropoda</taxon>
        <taxon>Chelicerata</taxon>
        <taxon>Arachnida</taxon>
        <taxon>Araneae</taxon>
        <taxon>Araneomorphae</taxon>
        <taxon>Entelegynae</taxon>
        <taxon>Araneoidea</taxon>
        <taxon>Araneidae</taxon>
        <taxon>Argiope</taxon>
    </lineage>
</organism>
<evidence type="ECO:0000313" key="2">
    <source>
        <dbReference type="EMBL" id="KAF8786882.1"/>
    </source>
</evidence>
<sequence length="131" mass="14376">MITEVREGQCLVYLKDLRYGGLLDLCIVEEEACKRRSKFQGGASFAFPGAQRRAPGDTDSCKGTGKGVLSRVDPPERQSSMNSESNLWKTEGLRKGSASAGNDEAMHLEACKGLRRKACPYLRDFDTEIGV</sequence>
<dbReference type="AlphaFoldDB" id="A0A8T0F945"/>
<reference evidence="2" key="2">
    <citation type="submission" date="2020-06" db="EMBL/GenBank/DDBJ databases">
        <authorList>
            <person name="Sheffer M."/>
        </authorList>
    </citation>
    <scope>NUCLEOTIDE SEQUENCE</scope>
</reference>
<feature type="region of interest" description="Disordered" evidence="1">
    <location>
        <begin position="49"/>
        <end position="100"/>
    </location>
</feature>
<protein>
    <submittedName>
        <fullName evidence="2">Uncharacterized protein</fullName>
    </submittedName>
</protein>
<comment type="caution">
    <text evidence="2">The sequence shown here is derived from an EMBL/GenBank/DDBJ whole genome shotgun (WGS) entry which is preliminary data.</text>
</comment>
<evidence type="ECO:0000313" key="3">
    <source>
        <dbReference type="Proteomes" id="UP000807504"/>
    </source>
</evidence>
<feature type="compositionally biased region" description="Polar residues" evidence="1">
    <location>
        <begin position="77"/>
        <end position="88"/>
    </location>
</feature>
<accession>A0A8T0F945</accession>
<reference evidence="2" key="1">
    <citation type="journal article" date="2020" name="bioRxiv">
        <title>Chromosome-level reference genome of the European wasp spider Argiope bruennichi: a resource for studies on range expansion and evolutionary adaptation.</title>
        <authorList>
            <person name="Sheffer M.M."/>
            <person name="Hoppe A."/>
            <person name="Krehenwinkel H."/>
            <person name="Uhl G."/>
            <person name="Kuss A.W."/>
            <person name="Jensen L."/>
            <person name="Jensen C."/>
            <person name="Gillespie R.G."/>
            <person name="Hoff K.J."/>
            <person name="Prost S."/>
        </authorList>
    </citation>
    <scope>NUCLEOTIDE SEQUENCE</scope>
</reference>
<proteinExistence type="predicted"/>
<dbReference type="EMBL" id="JABXBU010000015">
    <property type="protein sequence ID" value="KAF8786882.1"/>
    <property type="molecule type" value="Genomic_DNA"/>
</dbReference>